<dbReference type="PANTHER" id="PTHR30336:SF4">
    <property type="entry name" value="ENVELOPE BIOGENESIS FACTOR ELYC"/>
    <property type="match status" value="1"/>
</dbReference>
<dbReference type="Gene3D" id="3.40.50.620">
    <property type="entry name" value="HUPs"/>
    <property type="match status" value="1"/>
</dbReference>
<dbReference type="RefSeq" id="WP_345920633.1">
    <property type="nucleotide sequence ID" value="NZ_JBDIVE010000009.1"/>
</dbReference>
<accession>A0ABU9Z1B0</accession>
<keyword evidence="1" id="KW-1133">Transmembrane helix</keyword>
<dbReference type="InterPro" id="IPR014729">
    <property type="entry name" value="Rossmann-like_a/b/a_fold"/>
</dbReference>
<dbReference type="InterPro" id="IPR003848">
    <property type="entry name" value="DUF218"/>
</dbReference>
<dbReference type="InterPro" id="IPR051599">
    <property type="entry name" value="Cell_Envelope_Assoc"/>
</dbReference>
<dbReference type="EMBL" id="JBDIVE010000009">
    <property type="protein sequence ID" value="MEN3069859.1"/>
    <property type="molecule type" value="Genomic_DNA"/>
</dbReference>
<comment type="caution">
    <text evidence="3">The sequence shown here is derived from an EMBL/GenBank/DDBJ whole genome shotgun (WGS) entry which is preliminary data.</text>
</comment>
<proteinExistence type="predicted"/>
<feature type="domain" description="DUF218" evidence="2">
    <location>
        <begin position="79"/>
        <end position="243"/>
    </location>
</feature>
<evidence type="ECO:0000256" key="1">
    <source>
        <dbReference type="SAM" id="Phobius"/>
    </source>
</evidence>
<dbReference type="CDD" id="cd06259">
    <property type="entry name" value="YdcF-like"/>
    <property type="match status" value="1"/>
</dbReference>
<keyword evidence="1" id="KW-0812">Transmembrane</keyword>
<evidence type="ECO:0000313" key="4">
    <source>
        <dbReference type="Proteomes" id="UP001410394"/>
    </source>
</evidence>
<organism evidence="3 4">
    <name type="scientific">Uliginosibacterium sediminicola</name>
    <dbReference type="NCBI Taxonomy" id="2024550"/>
    <lineage>
        <taxon>Bacteria</taxon>
        <taxon>Pseudomonadati</taxon>
        <taxon>Pseudomonadota</taxon>
        <taxon>Betaproteobacteria</taxon>
        <taxon>Rhodocyclales</taxon>
        <taxon>Zoogloeaceae</taxon>
        <taxon>Uliginosibacterium</taxon>
    </lineage>
</organism>
<name>A0ABU9Z1B0_9RHOO</name>
<keyword evidence="4" id="KW-1185">Reference proteome</keyword>
<feature type="transmembrane region" description="Helical" evidence="1">
    <location>
        <begin position="42"/>
        <end position="61"/>
    </location>
</feature>
<sequence>MLFTLKKLISALITPPLLCLLPLLLGLLLWRRRPRSARLLSGLSLLLWLVLSTPLTVNMLAAPLEDFSPVSEQALRQTQAIVILGGGQRRYNEEYDGAAGPNRVSQERVRYGARLARSSGLPVLISGGAPTGSQAESSLMGDSMAQDFGVRARWLDTRSLDTPDNARESAQILREAGITRITLVTHAFHMRRALGEFERVGLQVTPAPLAYLRNGPRGESYFDVLPNMDSLYAGSIVLREWLGIAAQRIRFALS</sequence>
<dbReference type="Proteomes" id="UP001410394">
    <property type="component" value="Unassembled WGS sequence"/>
</dbReference>
<gene>
    <name evidence="3" type="ORF">ABDB84_15360</name>
</gene>
<keyword evidence="1" id="KW-0472">Membrane</keyword>
<evidence type="ECO:0000313" key="3">
    <source>
        <dbReference type="EMBL" id="MEN3069859.1"/>
    </source>
</evidence>
<dbReference type="PANTHER" id="PTHR30336">
    <property type="entry name" value="INNER MEMBRANE PROTEIN, PROBABLE PERMEASE"/>
    <property type="match status" value="1"/>
</dbReference>
<dbReference type="Pfam" id="PF02698">
    <property type="entry name" value="DUF218"/>
    <property type="match status" value="1"/>
</dbReference>
<protein>
    <submittedName>
        <fullName evidence="3">YdcF family protein</fullName>
    </submittedName>
</protein>
<feature type="transmembrane region" description="Helical" evidence="1">
    <location>
        <begin position="12"/>
        <end position="30"/>
    </location>
</feature>
<reference evidence="3 4" key="1">
    <citation type="journal article" date="2018" name="Int. J. Syst. Evol. Microbiol.">
        <title>Uliginosibacterium sediminicola sp. nov., isolated from freshwater sediment.</title>
        <authorList>
            <person name="Hwang W.M."/>
            <person name="Kim S.M."/>
            <person name="Kang K."/>
            <person name="Ahn T.Y."/>
        </authorList>
    </citation>
    <scope>NUCLEOTIDE SEQUENCE [LARGE SCALE GENOMIC DNA]</scope>
    <source>
        <strain evidence="3 4">M1-21</strain>
    </source>
</reference>
<evidence type="ECO:0000259" key="2">
    <source>
        <dbReference type="Pfam" id="PF02698"/>
    </source>
</evidence>